<organism evidence="1 2">
    <name type="scientific">Psychrobacter urativorans</name>
    <dbReference type="NCBI Taxonomy" id="45610"/>
    <lineage>
        <taxon>Bacteria</taxon>
        <taxon>Pseudomonadati</taxon>
        <taxon>Pseudomonadota</taxon>
        <taxon>Gammaproteobacteria</taxon>
        <taxon>Moraxellales</taxon>
        <taxon>Moraxellaceae</taxon>
        <taxon>Psychrobacter</taxon>
    </lineage>
</organism>
<dbReference type="EMBL" id="CP012708">
    <property type="protein sequence ID" value="ALF60923.1"/>
    <property type="molecule type" value="Genomic_DNA"/>
</dbReference>
<evidence type="ECO:0000313" key="2">
    <source>
        <dbReference type="Proteomes" id="UP000059847"/>
    </source>
</evidence>
<gene>
    <name evidence="1" type="ORF">AOC03_12080</name>
</gene>
<dbReference type="KEGG" id="pur:AOC03_12080"/>
<name>A0A0M3V9H0_9GAMM</name>
<keyword evidence="2" id="KW-1185">Reference proteome</keyword>
<dbReference type="OrthoDB" id="6710110at2"/>
<dbReference type="RefSeq" id="WP_062536841.1">
    <property type="nucleotide sequence ID" value="NZ_CP012708.1"/>
</dbReference>
<dbReference type="Proteomes" id="UP000059847">
    <property type="component" value="Plasmid 2"/>
</dbReference>
<dbReference type="Pfam" id="PF21983">
    <property type="entry name" value="NikA-like"/>
    <property type="match status" value="1"/>
</dbReference>
<dbReference type="InterPro" id="IPR053842">
    <property type="entry name" value="NikA-like"/>
</dbReference>
<keyword evidence="1" id="KW-0614">Plasmid</keyword>
<geneLocation type="plasmid" evidence="1 2">
    <name>2</name>
</geneLocation>
<reference evidence="1 2" key="1">
    <citation type="submission" date="2015-09" db="EMBL/GenBank/DDBJ databases">
        <title>Complete genome of Psychrobacter urativorans R10.10B.</title>
        <authorList>
            <person name="See-Too W.S."/>
            <person name="Chan K.G."/>
        </authorList>
    </citation>
    <scope>NUCLEOTIDE SEQUENCE [LARGE SCALE GENOMIC DNA]</scope>
    <source>
        <strain evidence="1 2">R10.10B</strain>
        <plasmid evidence="1 2">2</plasmid>
    </source>
</reference>
<protein>
    <submittedName>
        <fullName evidence="1">Uncharacterized protein</fullName>
    </submittedName>
</protein>
<evidence type="ECO:0000313" key="1">
    <source>
        <dbReference type="EMBL" id="ALF60923.1"/>
    </source>
</evidence>
<dbReference type="AlphaFoldDB" id="A0A0M3V9H0"/>
<sequence>MTTSNNRPEKRTREITIRVTDDELKRLHERKTDATLAGWMRNLCLGATPIKQADPNMVRALGRMGSNLNQIAKHANTHNELDQNVLTEISAIREILTDLIEKNLQGDN</sequence>
<accession>A0A0M3V9H0</accession>
<proteinExistence type="predicted"/>